<evidence type="ECO:0000259" key="7">
    <source>
        <dbReference type="Pfam" id="PF20684"/>
    </source>
</evidence>
<accession>A0A9Q0B147</accession>
<comment type="caution">
    <text evidence="8">The sequence shown here is derived from an EMBL/GenBank/DDBJ whole genome shotgun (WGS) entry which is preliminary data.</text>
</comment>
<evidence type="ECO:0000256" key="2">
    <source>
        <dbReference type="ARBA" id="ARBA00022692"/>
    </source>
</evidence>
<reference evidence="8" key="1">
    <citation type="submission" date="2019-01" db="EMBL/GenBank/DDBJ databases">
        <title>Colletotrichum abscissum LGMF1257.</title>
        <authorList>
            <person name="Baroncelli R."/>
        </authorList>
    </citation>
    <scope>NUCLEOTIDE SEQUENCE</scope>
    <source>
        <strain evidence="8">Ca142</strain>
    </source>
</reference>
<dbReference type="PANTHER" id="PTHR33048">
    <property type="entry name" value="PTH11-LIKE INTEGRAL MEMBRANE PROTEIN (AFU_ORTHOLOGUE AFUA_5G11245)"/>
    <property type="match status" value="1"/>
</dbReference>
<evidence type="ECO:0000256" key="6">
    <source>
        <dbReference type="SAM" id="Phobius"/>
    </source>
</evidence>
<feature type="transmembrane region" description="Helical" evidence="6">
    <location>
        <begin position="221"/>
        <end position="243"/>
    </location>
</feature>
<comment type="similarity">
    <text evidence="5">Belongs to the SAT4 family.</text>
</comment>
<evidence type="ECO:0000256" key="1">
    <source>
        <dbReference type="ARBA" id="ARBA00004141"/>
    </source>
</evidence>
<dbReference type="Pfam" id="PF20684">
    <property type="entry name" value="Fung_rhodopsin"/>
    <property type="match status" value="1"/>
</dbReference>
<name>A0A9Q0B147_9PEZI</name>
<dbReference type="InterPro" id="IPR052337">
    <property type="entry name" value="SAT4-like"/>
</dbReference>
<feature type="transmembrane region" description="Helical" evidence="6">
    <location>
        <begin position="140"/>
        <end position="170"/>
    </location>
</feature>
<dbReference type="AlphaFoldDB" id="A0A9Q0B147"/>
<evidence type="ECO:0000313" key="8">
    <source>
        <dbReference type="EMBL" id="KAI3539114.1"/>
    </source>
</evidence>
<dbReference type="PANTHER" id="PTHR33048:SF129">
    <property type="entry name" value="INTEGRAL MEMBRANE PROTEIN-RELATED"/>
    <property type="match status" value="1"/>
</dbReference>
<dbReference type="Proteomes" id="UP001056436">
    <property type="component" value="Unassembled WGS sequence"/>
</dbReference>
<evidence type="ECO:0000256" key="5">
    <source>
        <dbReference type="ARBA" id="ARBA00038359"/>
    </source>
</evidence>
<keyword evidence="3 6" id="KW-1133">Transmembrane helix</keyword>
<feature type="transmembrane region" description="Helical" evidence="6">
    <location>
        <begin position="106"/>
        <end position="128"/>
    </location>
</feature>
<organism evidence="8 9">
    <name type="scientific">Colletotrichum abscissum</name>
    <dbReference type="NCBI Taxonomy" id="1671311"/>
    <lineage>
        <taxon>Eukaryota</taxon>
        <taxon>Fungi</taxon>
        <taxon>Dikarya</taxon>
        <taxon>Ascomycota</taxon>
        <taxon>Pezizomycotina</taxon>
        <taxon>Sordariomycetes</taxon>
        <taxon>Hypocreomycetidae</taxon>
        <taxon>Glomerellales</taxon>
        <taxon>Glomerellaceae</taxon>
        <taxon>Colletotrichum</taxon>
        <taxon>Colletotrichum acutatum species complex</taxon>
    </lineage>
</organism>
<proteinExistence type="inferred from homology"/>
<dbReference type="InterPro" id="IPR049326">
    <property type="entry name" value="Rhodopsin_dom_fungi"/>
</dbReference>
<keyword evidence="4 6" id="KW-0472">Membrane</keyword>
<feature type="transmembrane region" description="Helical" evidence="6">
    <location>
        <begin position="60"/>
        <end position="86"/>
    </location>
</feature>
<dbReference type="GO" id="GO:0016020">
    <property type="term" value="C:membrane"/>
    <property type="evidence" value="ECO:0007669"/>
    <property type="project" value="UniProtKB-SubCell"/>
</dbReference>
<feature type="transmembrane region" description="Helical" evidence="6">
    <location>
        <begin position="263"/>
        <end position="284"/>
    </location>
</feature>
<gene>
    <name evidence="8" type="ORF">CABS02_11535</name>
</gene>
<feature type="domain" description="Rhodopsin" evidence="7">
    <location>
        <begin position="44"/>
        <end position="288"/>
    </location>
</feature>
<dbReference type="EMBL" id="SDAQ01000100">
    <property type="protein sequence ID" value="KAI3539114.1"/>
    <property type="molecule type" value="Genomic_DNA"/>
</dbReference>
<keyword evidence="9" id="KW-1185">Reference proteome</keyword>
<protein>
    <submittedName>
        <fullName evidence="8">Integral membrane protein</fullName>
    </submittedName>
</protein>
<evidence type="ECO:0000256" key="4">
    <source>
        <dbReference type="ARBA" id="ARBA00023136"/>
    </source>
</evidence>
<sequence>MRIPPIDVLIHWPRPNYINPENRGPGLLIIEMVFLGIAMICLCLRMYIRIVKIRQTWWDDWLMVAGMVFCIGVTICVILATELYGWNLHVWDVPLSLIKQSRQISMAAQTLFLFASGLSKLSILASYLRLAAPGTWFQRLTWVTGGLVFTLVWVFLIVLWTQCMPIWHYWTLFADWGNCIPEWPPLAGQGITNVLTDVAVYLLPMPTLFRLQMPLNQRISLIILFGLGTVVVLAGIMRTYWVIRVEVLYVEDPSYDLTWDGFNIWVWTALEANLAIVCGCAPTLRRLFTGGGKDQTPKVHSSIQTIGSSGMKRKKHRSLATLESFPSNHRVHTSLRIFHQNNFKKLRAVLDRVSSSMAWCKISTSSKFLNRPAISSRHNSGRLVLISSSKQSSARETVKLSKFSVLNSSRLLIVIPPQ</sequence>
<evidence type="ECO:0000313" key="9">
    <source>
        <dbReference type="Proteomes" id="UP001056436"/>
    </source>
</evidence>
<comment type="subcellular location">
    <subcellularLocation>
        <location evidence="1">Membrane</location>
        <topology evidence="1">Multi-pass membrane protein</topology>
    </subcellularLocation>
</comment>
<feature type="transmembrane region" description="Helical" evidence="6">
    <location>
        <begin position="190"/>
        <end position="209"/>
    </location>
</feature>
<keyword evidence="2 6" id="KW-0812">Transmembrane</keyword>
<evidence type="ECO:0000256" key="3">
    <source>
        <dbReference type="ARBA" id="ARBA00022989"/>
    </source>
</evidence>
<dbReference type="OrthoDB" id="3934549at2759"/>
<feature type="transmembrane region" description="Helical" evidence="6">
    <location>
        <begin position="27"/>
        <end position="48"/>
    </location>
</feature>